<dbReference type="PANTHER" id="PTHR47326:SF1">
    <property type="entry name" value="HTH PSQ-TYPE DOMAIN-CONTAINING PROTEIN"/>
    <property type="match status" value="1"/>
</dbReference>
<dbReference type="Gene3D" id="3.30.420.10">
    <property type="entry name" value="Ribonuclease H-like superfamily/Ribonuclease H"/>
    <property type="match status" value="2"/>
</dbReference>
<accession>A0A232F930</accession>
<dbReference type="PANTHER" id="PTHR47326">
    <property type="entry name" value="TRANSPOSABLE ELEMENT TC3 TRANSPOSASE-LIKE PROTEIN"/>
    <property type="match status" value="1"/>
</dbReference>
<evidence type="ECO:0000313" key="1">
    <source>
        <dbReference type="EMBL" id="OXU26953.1"/>
    </source>
</evidence>
<dbReference type="Proteomes" id="UP000215335">
    <property type="component" value="Unassembled WGS sequence"/>
</dbReference>
<dbReference type="AlphaFoldDB" id="A0A232F930"/>
<feature type="non-terminal residue" evidence="1">
    <location>
        <position position="1"/>
    </location>
</feature>
<name>A0A232F930_9HYME</name>
<comment type="caution">
    <text evidence="1">The sequence shown here is derived from an EMBL/GenBank/DDBJ whole genome shotgun (WGS) entry which is preliminary data.</text>
</comment>
<organism evidence="1 2">
    <name type="scientific">Trichomalopsis sarcophagae</name>
    <dbReference type="NCBI Taxonomy" id="543379"/>
    <lineage>
        <taxon>Eukaryota</taxon>
        <taxon>Metazoa</taxon>
        <taxon>Ecdysozoa</taxon>
        <taxon>Arthropoda</taxon>
        <taxon>Hexapoda</taxon>
        <taxon>Insecta</taxon>
        <taxon>Pterygota</taxon>
        <taxon>Neoptera</taxon>
        <taxon>Endopterygota</taxon>
        <taxon>Hymenoptera</taxon>
        <taxon>Apocrita</taxon>
        <taxon>Proctotrupomorpha</taxon>
        <taxon>Chalcidoidea</taxon>
        <taxon>Pteromalidae</taxon>
        <taxon>Pteromalinae</taxon>
        <taxon>Trichomalopsis</taxon>
    </lineage>
</organism>
<evidence type="ECO:0000313" key="2">
    <source>
        <dbReference type="Proteomes" id="UP000215335"/>
    </source>
</evidence>
<evidence type="ECO:0008006" key="3">
    <source>
        <dbReference type="Google" id="ProtNLM"/>
    </source>
</evidence>
<protein>
    <recommendedName>
        <fullName evidence="3">DUF4817 domain-containing protein</fullName>
    </recommendedName>
</protein>
<dbReference type="InterPro" id="IPR036397">
    <property type="entry name" value="RNaseH_sf"/>
</dbReference>
<dbReference type="EMBL" id="NNAY01000692">
    <property type="protein sequence ID" value="OXU26953.1"/>
    <property type="molecule type" value="Genomic_DNA"/>
</dbReference>
<proteinExistence type="predicted"/>
<keyword evidence="2" id="KW-1185">Reference proteome</keyword>
<reference evidence="1 2" key="1">
    <citation type="journal article" date="2017" name="Curr. Biol.">
        <title>The Evolution of Venom by Co-option of Single-Copy Genes.</title>
        <authorList>
            <person name="Martinson E.O."/>
            <person name="Mrinalini"/>
            <person name="Kelkar Y.D."/>
            <person name="Chang C.H."/>
            <person name="Werren J.H."/>
        </authorList>
    </citation>
    <scope>NUCLEOTIDE SEQUENCE [LARGE SCALE GENOMIC DNA]</scope>
    <source>
        <strain evidence="1 2">Alberta</strain>
        <tissue evidence="1">Whole body</tissue>
    </source>
</reference>
<gene>
    <name evidence="1" type="ORF">TSAR_000037</name>
</gene>
<sequence length="167" mass="19743">SDPGYQFARYHPYHITLNQDLNEQGRQQRVQFCQWARNQIRNEQIFFQFVMFSDESTFNSIGNVNSESYLNLIENELPNVLEHVDMNTRYRMWLQQDGAQPHYARIGYLKDTVYRERPTTANDMRMRIKDACANIPHNVLIRTVGHLQQRLQLCLHVGGATFEHLLS</sequence>
<dbReference type="GO" id="GO:0003676">
    <property type="term" value="F:nucleic acid binding"/>
    <property type="evidence" value="ECO:0007669"/>
    <property type="project" value="InterPro"/>
</dbReference>